<evidence type="ECO:0000256" key="1">
    <source>
        <dbReference type="SAM" id="SignalP"/>
    </source>
</evidence>
<gene>
    <name evidence="2" type="ORF">HZI73_00395</name>
</gene>
<evidence type="ECO:0000313" key="2">
    <source>
        <dbReference type="EMBL" id="QUI20859.1"/>
    </source>
</evidence>
<name>A0A8J8MFX6_9FIRM</name>
<protein>
    <submittedName>
        <fullName evidence="2">Uncharacterized protein</fullName>
    </submittedName>
</protein>
<dbReference type="Proteomes" id="UP000683246">
    <property type="component" value="Chromosome"/>
</dbReference>
<dbReference type="RefSeq" id="WP_212696317.1">
    <property type="nucleotide sequence ID" value="NZ_CP058649.1"/>
</dbReference>
<keyword evidence="3" id="KW-1185">Reference proteome</keyword>
<keyword evidence="1" id="KW-0732">Signal</keyword>
<dbReference type="AlphaFoldDB" id="A0A8J8MFX6"/>
<dbReference type="KEGG" id="vpy:HZI73_00395"/>
<feature type="signal peptide" evidence="1">
    <location>
        <begin position="1"/>
        <end position="22"/>
    </location>
</feature>
<sequence>MKKVYVLFLAIMLTCTSLPVYAHSYDNNRSITVSQSLQVRPMNPLSEKSQNIYIGVPYNENSTDGYTIKTDSNGQKYKFRIRHIKRTHTDLELYQSQYIFSLYNGQTKSVTENYTSTRSSSVTWSVNTQASASFKIAKVGVSASVSTTLTNNNAQSSSYSITKGTVYSFPNNAPPEAMYCNLYAGFCHDVYEVVSDYVPYKTVEKKTKVTSISVTTPPPDPDEDPFKMGEFDIRVRLADGRVLTYFVTCPPHHNDPDYNQVPEVRAVLSQFDDGYYYEYSSGYDYSSREVFTGTLRRPIPYEQFVYVY</sequence>
<reference evidence="2" key="1">
    <citation type="submission" date="2020-07" db="EMBL/GenBank/DDBJ databases">
        <title>Vallitalea pronyensis genome.</title>
        <authorList>
            <person name="Postec A."/>
        </authorList>
    </citation>
    <scope>NUCLEOTIDE SEQUENCE</scope>
    <source>
        <strain evidence="2">FatNI3</strain>
    </source>
</reference>
<feature type="chain" id="PRO_5039585617" evidence="1">
    <location>
        <begin position="23"/>
        <end position="308"/>
    </location>
</feature>
<organism evidence="2 3">
    <name type="scientific">Vallitalea pronyensis</name>
    <dbReference type="NCBI Taxonomy" id="1348613"/>
    <lineage>
        <taxon>Bacteria</taxon>
        <taxon>Bacillati</taxon>
        <taxon>Bacillota</taxon>
        <taxon>Clostridia</taxon>
        <taxon>Lachnospirales</taxon>
        <taxon>Vallitaleaceae</taxon>
        <taxon>Vallitalea</taxon>
    </lineage>
</organism>
<proteinExistence type="predicted"/>
<evidence type="ECO:0000313" key="3">
    <source>
        <dbReference type="Proteomes" id="UP000683246"/>
    </source>
</evidence>
<accession>A0A8J8MFX6</accession>
<dbReference type="EMBL" id="CP058649">
    <property type="protein sequence ID" value="QUI20859.1"/>
    <property type="molecule type" value="Genomic_DNA"/>
</dbReference>